<dbReference type="Proteomes" id="UP000546806">
    <property type="component" value="Unassembled WGS sequence"/>
</dbReference>
<reference evidence="4 5" key="1">
    <citation type="submission" date="2020-03" db="EMBL/GenBank/DDBJ databases">
        <title>Soil Listeria distribution.</title>
        <authorList>
            <person name="Liao J."/>
            <person name="Wiedmann M."/>
        </authorList>
    </citation>
    <scope>NUCLEOTIDE SEQUENCE [LARGE SCALE GENOMIC DNA]</scope>
    <source>
        <strain evidence="4 5">FSL L7-0435</strain>
    </source>
</reference>
<dbReference type="InterPro" id="IPR052399">
    <property type="entry name" value="Phage_Baseplate_Assmbl_Protein"/>
</dbReference>
<name>A0A842CRK1_9LIST</name>
<gene>
    <name evidence="4" type="ORF">HCA78_11795</name>
</gene>
<dbReference type="InterPro" id="IPR058531">
    <property type="entry name" value="Baseplate_J_M"/>
</dbReference>
<protein>
    <submittedName>
        <fullName evidence="4">Baseplate J/gp47 family protein</fullName>
    </submittedName>
</protein>
<dbReference type="RefSeq" id="WP_185369369.1">
    <property type="nucleotide sequence ID" value="NZ_JAAROT010000001.1"/>
</dbReference>
<evidence type="ECO:0000259" key="2">
    <source>
        <dbReference type="Pfam" id="PF26078"/>
    </source>
</evidence>
<sequence length="361" mass="40199">MFENMTFENILEQMLDDVSDELDKREGSMIWNSLAPAASQLALHYVWLENVIELVFFDTAPDEYLERAAKPYGILRKGATTAVRSLKCLDDKQIRIEVPIGSRFFVESANLYFRVTDSSSETEYQKVECESLGLAGNTDFKGEKLLALDNIYGLATAEIVDVLIPAQDEEDIESFRKRFFVKLQKEAFSGNKEHYKAWAEEVKGVGKAKIYPLAYGDGTVKIVIANSNLEPATAELVAEVKKYIDPDERQGEGAAPIGSKVYVESATWIDIDITGELVLKEGKNINDVIFEITPTLQRLFKEATFADGDSSTIKLAVIANVIFSAPSVLDNFNIMLNGNLGNVTPNENEIPRIGQINFTLL</sequence>
<organism evidence="4 5">
    <name type="scientific">Listeria booriae</name>
    <dbReference type="NCBI Taxonomy" id="1552123"/>
    <lineage>
        <taxon>Bacteria</taxon>
        <taxon>Bacillati</taxon>
        <taxon>Bacillota</taxon>
        <taxon>Bacilli</taxon>
        <taxon>Bacillales</taxon>
        <taxon>Listeriaceae</taxon>
        <taxon>Listeria</taxon>
    </lineage>
</organism>
<feature type="domain" description="Baseplate J-like central" evidence="2">
    <location>
        <begin position="188"/>
        <end position="264"/>
    </location>
</feature>
<evidence type="ECO:0000256" key="1">
    <source>
        <dbReference type="ARBA" id="ARBA00038087"/>
    </source>
</evidence>
<accession>A0A842CRK1</accession>
<dbReference type="PANTHER" id="PTHR37829:SF3">
    <property type="entry name" value="PROTEIN JAYE-RELATED"/>
    <property type="match status" value="1"/>
</dbReference>
<dbReference type="AlphaFoldDB" id="A0A842CRK1"/>
<feature type="domain" description="Baseplate J-like C-terminal" evidence="3">
    <location>
        <begin position="271"/>
        <end position="358"/>
    </location>
</feature>
<dbReference type="EMBL" id="JAARWW010000005">
    <property type="protein sequence ID" value="MBC2004455.1"/>
    <property type="molecule type" value="Genomic_DNA"/>
</dbReference>
<dbReference type="Pfam" id="PF26079">
    <property type="entry name" value="Baseplate_J_C"/>
    <property type="match status" value="1"/>
</dbReference>
<dbReference type="PANTHER" id="PTHR37829">
    <property type="entry name" value="PHAGE-LIKE ELEMENT PBSX PROTEIN XKDT"/>
    <property type="match status" value="1"/>
</dbReference>
<comment type="caution">
    <text evidence="4">The sequence shown here is derived from an EMBL/GenBank/DDBJ whole genome shotgun (WGS) entry which is preliminary data.</text>
</comment>
<dbReference type="InterPro" id="IPR058530">
    <property type="entry name" value="Baseplate_J-like_C"/>
</dbReference>
<proteinExistence type="inferred from homology"/>
<evidence type="ECO:0000313" key="5">
    <source>
        <dbReference type="Proteomes" id="UP000546806"/>
    </source>
</evidence>
<dbReference type="Pfam" id="PF26078">
    <property type="entry name" value="Baseplate_J_M"/>
    <property type="match status" value="1"/>
</dbReference>
<evidence type="ECO:0000259" key="3">
    <source>
        <dbReference type="Pfam" id="PF26079"/>
    </source>
</evidence>
<evidence type="ECO:0000313" key="4">
    <source>
        <dbReference type="EMBL" id="MBC2004455.1"/>
    </source>
</evidence>
<comment type="similarity">
    <text evidence="1">Belongs to the Mu gp47/PBSX XkdT family.</text>
</comment>